<evidence type="ECO:0000256" key="4">
    <source>
        <dbReference type="ARBA" id="ARBA00022989"/>
    </source>
</evidence>
<dbReference type="InterPro" id="IPR051461">
    <property type="entry name" value="UPF0750_membrane"/>
</dbReference>
<feature type="transmembrane region" description="Helical" evidence="6">
    <location>
        <begin position="112"/>
        <end position="130"/>
    </location>
</feature>
<dbReference type="PANTHER" id="PTHR33545:SF5">
    <property type="entry name" value="UPF0750 MEMBRANE PROTEIN YITT"/>
    <property type="match status" value="1"/>
</dbReference>
<dbReference type="PIRSF" id="PIRSF006483">
    <property type="entry name" value="Membrane_protein_YitT"/>
    <property type="match status" value="1"/>
</dbReference>
<dbReference type="CDD" id="cd16380">
    <property type="entry name" value="YitT_C"/>
    <property type="match status" value="1"/>
</dbReference>
<dbReference type="PANTHER" id="PTHR33545">
    <property type="entry name" value="UPF0750 MEMBRANE PROTEIN YITT-RELATED"/>
    <property type="match status" value="1"/>
</dbReference>
<dbReference type="AlphaFoldDB" id="A0AAP4EXL9"/>
<feature type="transmembrane region" description="Helical" evidence="6">
    <location>
        <begin position="43"/>
        <end position="67"/>
    </location>
</feature>
<accession>A0AAP4EXL9</accession>
<protein>
    <submittedName>
        <fullName evidence="8">YitT family protein</fullName>
    </submittedName>
</protein>
<evidence type="ECO:0000259" key="7">
    <source>
        <dbReference type="Pfam" id="PF10035"/>
    </source>
</evidence>
<dbReference type="RefSeq" id="WP_283230468.1">
    <property type="nucleotide sequence ID" value="NZ_JASGBQ010000006.1"/>
</dbReference>
<evidence type="ECO:0000256" key="3">
    <source>
        <dbReference type="ARBA" id="ARBA00022692"/>
    </source>
</evidence>
<dbReference type="InterPro" id="IPR015867">
    <property type="entry name" value="N-reg_PII/ATP_PRibTrfase_C"/>
</dbReference>
<evidence type="ECO:0000256" key="2">
    <source>
        <dbReference type="ARBA" id="ARBA00022475"/>
    </source>
</evidence>
<keyword evidence="9" id="KW-1185">Reference proteome</keyword>
<evidence type="ECO:0000256" key="5">
    <source>
        <dbReference type="ARBA" id="ARBA00023136"/>
    </source>
</evidence>
<name>A0AAP4EXL9_9FIRM</name>
<keyword evidence="3 6" id="KW-0812">Transmembrane</keyword>
<feature type="transmembrane region" description="Helical" evidence="6">
    <location>
        <begin position="177"/>
        <end position="196"/>
    </location>
</feature>
<proteinExistence type="predicted"/>
<keyword evidence="4 6" id="KW-1133">Transmembrane helix</keyword>
<sequence>MKSKVWKNRILDLVCDIVGGLLYATAIYSFAKMAGFAPGGISGLAIIINHLCGVPIGVMTLLLNIPLILVSYRVLGNRFLLKSARTMIICTIFVDTVFPYTPPYTGSPLLAALYYGVCLGAGLAIFYMRGTSSGGVDFLTLSIRAKKPHLSMGKLMMAIDFLIVSLGWPVFGNIDSILYGLLATFVTSAVVDKIMYGMGAGTLAVVVTNRSAEVAERISRIIDRGSTVLEGVGSYTGEHRDILLCACSNSQSYMVKNSVLEVDPAAFVMMTETSQVFGEGFLR</sequence>
<organism evidence="8 9">
    <name type="scientific">Fusibacillus kribbianus</name>
    <dbReference type="NCBI Taxonomy" id="3044208"/>
    <lineage>
        <taxon>Bacteria</taxon>
        <taxon>Bacillati</taxon>
        <taxon>Bacillota</taxon>
        <taxon>Clostridia</taxon>
        <taxon>Lachnospirales</taxon>
        <taxon>Lachnospiraceae</taxon>
        <taxon>Fusibacillus</taxon>
    </lineage>
</organism>
<dbReference type="Pfam" id="PF02588">
    <property type="entry name" value="YitT_membrane"/>
    <property type="match status" value="1"/>
</dbReference>
<feature type="domain" description="DUF2179" evidence="7">
    <location>
        <begin position="224"/>
        <end position="278"/>
    </location>
</feature>
<dbReference type="EMBL" id="JASGBQ010000006">
    <property type="protein sequence ID" value="MDI9241962.1"/>
    <property type="molecule type" value="Genomic_DNA"/>
</dbReference>
<keyword evidence="2" id="KW-1003">Cell membrane</keyword>
<keyword evidence="5 6" id="KW-0472">Membrane</keyword>
<dbReference type="GO" id="GO:0005886">
    <property type="term" value="C:plasma membrane"/>
    <property type="evidence" value="ECO:0007669"/>
    <property type="project" value="UniProtKB-SubCell"/>
</dbReference>
<evidence type="ECO:0000313" key="8">
    <source>
        <dbReference type="EMBL" id="MDI9241962.1"/>
    </source>
</evidence>
<comment type="caution">
    <text evidence="8">The sequence shown here is derived from an EMBL/GenBank/DDBJ whole genome shotgun (WGS) entry which is preliminary data.</text>
</comment>
<dbReference type="InterPro" id="IPR003740">
    <property type="entry name" value="YitT"/>
</dbReference>
<feature type="transmembrane region" description="Helical" evidence="6">
    <location>
        <begin position="151"/>
        <end position="171"/>
    </location>
</feature>
<evidence type="ECO:0000256" key="1">
    <source>
        <dbReference type="ARBA" id="ARBA00004651"/>
    </source>
</evidence>
<comment type="subcellular location">
    <subcellularLocation>
        <location evidence="1">Cell membrane</location>
        <topology evidence="1">Multi-pass membrane protein</topology>
    </subcellularLocation>
</comment>
<feature type="transmembrane region" description="Helical" evidence="6">
    <location>
        <begin position="79"/>
        <end position="100"/>
    </location>
</feature>
<evidence type="ECO:0000256" key="6">
    <source>
        <dbReference type="SAM" id="Phobius"/>
    </source>
</evidence>
<dbReference type="Gene3D" id="3.30.70.120">
    <property type="match status" value="1"/>
</dbReference>
<evidence type="ECO:0000313" key="9">
    <source>
        <dbReference type="Proteomes" id="UP001300383"/>
    </source>
</evidence>
<feature type="transmembrane region" description="Helical" evidence="6">
    <location>
        <begin position="12"/>
        <end position="31"/>
    </location>
</feature>
<reference evidence="8 9" key="1">
    <citation type="submission" date="2023-05" db="EMBL/GenBank/DDBJ databases">
        <title>[ruminococcus] sp. nov., isolated from a pig farm feces dump.</title>
        <authorList>
            <person name="Chang Y.-H."/>
        </authorList>
    </citation>
    <scope>NUCLEOTIDE SEQUENCE [LARGE SCALE GENOMIC DNA]</scope>
    <source>
        <strain evidence="8 9">YH-rum2234</strain>
    </source>
</reference>
<dbReference type="InterPro" id="IPR019264">
    <property type="entry name" value="DUF2179"/>
</dbReference>
<gene>
    <name evidence="8" type="ORF">QJ036_05640</name>
</gene>
<dbReference type="Pfam" id="PF10035">
    <property type="entry name" value="DUF2179"/>
    <property type="match status" value="1"/>
</dbReference>
<dbReference type="Proteomes" id="UP001300383">
    <property type="component" value="Unassembled WGS sequence"/>
</dbReference>